<feature type="region of interest" description="Disordered" evidence="9">
    <location>
        <begin position="89"/>
        <end position="116"/>
    </location>
</feature>
<feature type="region of interest" description="Disordered" evidence="9">
    <location>
        <begin position="693"/>
        <end position="712"/>
    </location>
</feature>
<evidence type="ECO:0000256" key="5">
    <source>
        <dbReference type="ARBA" id="ARBA00022777"/>
    </source>
</evidence>
<dbReference type="PANTHER" id="PTHR24356">
    <property type="entry name" value="SERINE/THREONINE-PROTEIN KINASE"/>
    <property type="match status" value="1"/>
</dbReference>
<dbReference type="GO" id="GO:0005524">
    <property type="term" value="F:ATP binding"/>
    <property type="evidence" value="ECO:0007669"/>
    <property type="project" value="UniProtKB-KW"/>
</dbReference>
<protein>
    <recommendedName>
        <fullName evidence="1">non-specific serine/threonine protein kinase</fullName>
        <ecNumber evidence="1">2.7.11.1</ecNumber>
    </recommendedName>
</protein>
<feature type="region of interest" description="Disordered" evidence="9">
    <location>
        <begin position="1"/>
        <end position="49"/>
    </location>
</feature>
<evidence type="ECO:0000256" key="8">
    <source>
        <dbReference type="ARBA" id="ARBA00048679"/>
    </source>
</evidence>
<evidence type="ECO:0000256" key="4">
    <source>
        <dbReference type="ARBA" id="ARBA00022741"/>
    </source>
</evidence>
<keyword evidence="5" id="KW-0418">Kinase</keyword>
<evidence type="ECO:0000256" key="9">
    <source>
        <dbReference type="SAM" id="MobiDB-lite"/>
    </source>
</evidence>
<comment type="caution">
    <text evidence="12">The sequence shown here is derived from an EMBL/GenBank/DDBJ whole genome shotgun (WGS) entry which is preliminary data.</text>
</comment>
<feature type="domain" description="Protein kinase" evidence="10">
    <location>
        <begin position="328"/>
        <end position="803"/>
    </location>
</feature>
<dbReference type="GO" id="GO:0004674">
    <property type="term" value="F:protein serine/threonine kinase activity"/>
    <property type="evidence" value="ECO:0007669"/>
    <property type="project" value="UniProtKB-KW"/>
</dbReference>
<feature type="compositionally biased region" description="Low complexity" evidence="9">
    <location>
        <begin position="159"/>
        <end position="179"/>
    </location>
</feature>
<keyword evidence="3" id="KW-0808">Transferase</keyword>
<evidence type="ECO:0000256" key="7">
    <source>
        <dbReference type="ARBA" id="ARBA00047899"/>
    </source>
</evidence>
<feature type="domain" description="AGC-kinase C-terminal" evidence="11">
    <location>
        <begin position="664"/>
        <end position="748"/>
    </location>
</feature>
<dbReference type="GO" id="GO:0035556">
    <property type="term" value="P:intracellular signal transduction"/>
    <property type="evidence" value="ECO:0007669"/>
    <property type="project" value="TreeGrafter"/>
</dbReference>
<evidence type="ECO:0000259" key="11">
    <source>
        <dbReference type="PROSITE" id="PS51285"/>
    </source>
</evidence>
<dbReference type="SUPFAM" id="SSF56112">
    <property type="entry name" value="Protein kinase-like (PK-like)"/>
    <property type="match status" value="1"/>
</dbReference>
<dbReference type="InterPro" id="IPR050236">
    <property type="entry name" value="Ser_Thr_kinase_AGC"/>
</dbReference>
<dbReference type="EMBL" id="JAPDFR010000001">
    <property type="protein sequence ID" value="KAK0392523.1"/>
    <property type="molecule type" value="Genomic_DNA"/>
</dbReference>
<dbReference type="PANTHER" id="PTHR24356:SF400">
    <property type="entry name" value="SERINE_THREONINE-PROTEIN KINASE CBK1"/>
    <property type="match status" value="1"/>
</dbReference>
<dbReference type="SMART" id="SM00220">
    <property type="entry name" value="S_TKc"/>
    <property type="match status" value="1"/>
</dbReference>
<gene>
    <name evidence="12" type="ORF">NLU13_2018</name>
</gene>
<accession>A0AA39LCS2</accession>
<evidence type="ECO:0000256" key="3">
    <source>
        <dbReference type="ARBA" id="ARBA00022679"/>
    </source>
</evidence>
<proteinExistence type="predicted"/>
<evidence type="ECO:0000256" key="2">
    <source>
        <dbReference type="ARBA" id="ARBA00022527"/>
    </source>
</evidence>
<feature type="compositionally biased region" description="Low complexity" evidence="9">
    <location>
        <begin position="703"/>
        <end position="712"/>
    </location>
</feature>
<dbReference type="EC" id="2.7.11.1" evidence="1"/>
<organism evidence="12 13">
    <name type="scientific">Sarocladium strictum</name>
    <name type="common">Black bundle disease fungus</name>
    <name type="synonym">Acremonium strictum</name>
    <dbReference type="NCBI Taxonomy" id="5046"/>
    <lineage>
        <taxon>Eukaryota</taxon>
        <taxon>Fungi</taxon>
        <taxon>Dikarya</taxon>
        <taxon>Ascomycota</taxon>
        <taxon>Pezizomycotina</taxon>
        <taxon>Sordariomycetes</taxon>
        <taxon>Hypocreomycetidae</taxon>
        <taxon>Hypocreales</taxon>
        <taxon>Sarocladiaceae</taxon>
        <taxon>Sarocladium</taxon>
    </lineage>
</organism>
<evidence type="ECO:0000313" key="12">
    <source>
        <dbReference type="EMBL" id="KAK0392523.1"/>
    </source>
</evidence>
<dbReference type="SMART" id="SM00133">
    <property type="entry name" value="S_TK_X"/>
    <property type="match status" value="1"/>
</dbReference>
<keyword evidence="13" id="KW-1185">Reference proteome</keyword>
<comment type="catalytic activity">
    <reaction evidence="8">
        <text>L-seryl-[protein] + ATP = O-phospho-L-seryl-[protein] + ADP + H(+)</text>
        <dbReference type="Rhea" id="RHEA:17989"/>
        <dbReference type="Rhea" id="RHEA-COMP:9863"/>
        <dbReference type="Rhea" id="RHEA-COMP:11604"/>
        <dbReference type="ChEBI" id="CHEBI:15378"/>
        <dbReference type="ChEBI" id="CHEBI:29999"/>
        <dbReference type="ChEBI" id="CHEBI:30616"/>
        <dbReference type="ChEBI" id="CHEBI:83421"/>
        <dbReference type="ChEBI" id="CHEBI:456216"/>
        <dbReference type="EC" id="2.7.11.1"/>
    </reaction>
</comment>
<sequence>MRRGPLSSGGVPLSQEKQPVVMVNKASSSGEASPFEDQENVEEPLKLRSPTSNVWSEIRGAIRAIGRSSHGGSEASTLQNADETCSSLAKGKGIGASGRPGGGLSHRSLRGRVKSSRQLIQRICQNPLGATSNNSVLLAGPQEKRRGSAQGLVRCQPHTTSGSSGADSSTTTDSSSGGSKAEGESTRKTSLNSQFTLVPSDSVKRRNSRRHPWTRSSPEGAALGTIEEAALDFTRPSILTVERAAAAKIYIETTFHEKTSQPSPRDSRRQHLESQLYFSPHLDTEQKDAIRKSGYRQETCHLRELRVLRAQSQAACRLGFGGPYANNYEPLKVLGKGSFGVVRLVKEKVDVSHSHGHGHDQVQPRRNVYAMKVIRKSDMLRSSQEGHLRAERDFLVASEGSQYFEDTSHLYLVMEYMPGGDFLGLLIRENVLHEAVARFYIAEMILAVEEAHRLKFIHRDIKPDNFLISASGHLKISDFGLAFDGHWSHDASYYSCHRYSLLRKLGINVDGDGTDQKESRNIHTQLKWAQSLMTGLERHEKKSKSKGEDLRTLIDWRNRCGTRAAANSVVGTSQYMAPEVGRQQTKQNILDHKSRFYFPQRPGASDKCRDLMYRLIQDKDTRLCSKRYQIKDRDQVESGRNSELSGRYVFGDDAEDIKAHRWFKNVPWDHLHTLSPPFIPRIDSVEDTHYFDESEPVEDWSQSSPSPGGLSPDDLKTILHDFREGVQIMAMQLVATPYDSSKLRSIDQQIDATVALAPEEREVLKHFVRLYGRKERKRPRDRLLRDEKIKGVVMDVRKKTAFLGYTWRRMRPEGYSAMV</sequence>
<name>A0AA39LCS2_SARSR</name>
<keyword evidence="2" id="KW-0723">Serine/threonine-protein kinase</keyword>
<dbReference type="PROSITE" id="PS51285">
    <property type="entry name" value="AGC_KINASE_CTER"/>
    <property type="match status" value="1"/>
</dbReference>
<dbReference type="InterPro" id="IPR000719">
    <property type="entry name" value="Prot_kinase_dom"/>
</dbReference>
<dbReference type="Pfam" id="PF00069">
    <property type="entry name" value="Pkinase"/>
    <property type="match status" value="1"/>
</dbReference>
<keyword evidence="4" id="KW-0547">Nucleotide-binding</keyword>
<keyword evidence="6" id="KW-0067">ATP-binding</keyword>
<dbReference type="PROSITE" id="PS50011">
    <property type="entry name" value="PROTEIN_KINASE_DOM"/>
    <property type="match status" value="1"/>
</dbReference>
<evidence type="ECO:0000259" key="10">
    <source>
        <dbReference type="PROSITE" id="PS50011"/>
    </source>
</evidence>
<dbReference type="InterPro" id="IPR008271">
    <property type="entry name" value="Ser/Thr_kinase_AS"/>
</dbReference>
<dbReference type="InterPro" id="IPR000961">
    <property type="entry name" value="AGC-kinase_C"/>
</dbReference>
<feature type="compositionally biased region" description="Polar residues" evidence="9">
    <location>
        <begin position="188"/>
        <end position="199"/>
    </location>
</feature>
<evidence type="ECO:0000256" key="1">
    <source>
        <dbReference type="ARBA" id="ARBA00012513"/>
    </source>
</evidence>
<evidence type="ECO:0000313" key="13">
    <source>
        <dbReference type="Proteomes" id="UP001175261"/>
    </source>
</evidence>
<evidence type="ECO:0000256" key="6">
    <source>
        <dbReference type="ARBA" id="ARBA00022840"/>
    </source>
</evidence>
<feature type="compositionally biased region" description="Gly residues" evidence="9">
    <location>
        <begin position="92"/>
        <end position="104"/>
    </location>
</feature>
<dbReference type="Gene3D" id="3.30.200.20">
    <property type="entry name" value="Phosphorylase Kinase, domain 1"/>
    <property type="match status" value="1"/>
</dbReference>
<dbReference type="Gene3D" id="1.10.510.10">
    <property type="entry name" value="Transferase(Phosphotransferase) domain 1"/>
    <property type="match status" value="2"/>
</dbReference>
<dbReference type="AlphaFoldDB" id="A0AA39LCS2"/>
<comment type="catalytic activity">
    <reaction evidence="7">
        <text>L-threonyl-[protein] + ATP = O-phospho-L-threonyl-[protein] + ADP + H(+)</text>
        <dbReference type="Rhea" id="RHEA:46608"/>
        <dbReference type="Rhea" id="RHEA-COMP:11060"/>
        <dbReference type="Rhea" id="RHEA-COMP:11605"/>
        <dbReference type="ChEBI" id="CHEBI:15378"/>
        <dbReference type="ChEBI" id="CHEBI:30013"/>
        <dbReference type="ChEBI" id="CHEBI:30616"/>
        <dbReference type="ChEBI" id="CHEBI:61977"/>
        <dbReference type="ChEBI" id="CHEBI:456216"/>
        <dbReference type="EC" id="2.7.11.1"/>
    </reaction>
</comment>
<feature type="region of interest" description="Disordered" evidence="9">
    <location>
        <begin position="144"/>
        <end position="221"/>
    </location>
</feature>
<dbReference type="PROSITE" id="PS00108">
    <property type="entry name" value="PROTEIN_KINASE_ST"/>
    <property type="match status" value="1"/>
</dbReference>
<dbReference type="Proteomes" id="UP001175261">
    <property type="component" value="Unassembled WGS sequence"/>
</dbReference>
<reference evidence="12" key="1">
    <citation type="submission" date="2022-10" db="EMBL/GenBank/DDBJ databases">
        <title>Determination and structural analysis of whole genome sequence of Sarocladium strictum F4-1.</title>
        <authorList>
            <person name="Hu L."/>
            <person name="Jiang Y."/>
        </authorList>
    </citation>
    <scope>NUCLEOTIDE SEQUENCE</scope>
    <source>
        <strain evidence="12">F4-1</strain>
    </source>
</reference>
<dbReference type="InterPro" id="IPR011009">
    <property type="entry name" value="Kinase-like_dom_sf"/>
</dbReference>